<dbReference type="GO" id="GO:1990281">
    <property type="term" value="C:efflux pump complex"/>
    <property type="evidence" value="ECO:0007669"/>
    <property type="project" value="TreeGrafter"/>
</dbReference>
<dbReference type="RefSeq" id="WP_065319003.1">
    <property type="nucleotide sequence ID" value="NZ_CP017477.1"/>
</dbReference>
<comment type="caution">
    <text evidence="2">The sequence shown here is derived from an EMBL/GenBank/DDBJ whole genome shotgun (WGS) entry which is preliminary data.</text>
</comment>
<evidence type="ECO:0000313" key="2">
    <source>
        <dbReference type="EMBL" id="OBY64254.1"/>
    </source>
</evidence>
<dbReference type="PANTHER" id="PTHR30469">
    <property type="entry name" value="MULTIDRUG RESISTANCE PROTEIN MDTA"/>
    <property type="match status" value="1"/>
</dbReference>
<dbReference type="Pfam" id="PF25954">
    <property type="entry name" value="Beta-barrel_RND_2"/>
    <property type="match status" value="1"/>
</dbReference>
<evidence type="ECO:0000259" key="1">
    <source>
        <dbReference type="Pfam" id="PF25954"/>
    </source>
</evidence>
<sequence length="360" mass="41005">MKLFYYIVVSFLFLSCSKQEDKILPSERELIESVYSSVIIQPDSLYQVYSIVSGIIDQNLVEEGAIIKKKQALIQIINNTPLLNTENSRLALTFAKENYQGSATILKSIKDEIASATLSLKNDSINFHRQKNLWDQKIGSKIEYDTKQLKYQLSQNNLLLLKSKYNQTENQLITSLKQAENNYRTSLINTKDFTIKSKINGKIYELKKEPGELVTVQEPIALVGSATRFIIEMLVDEVDIVQIENQMEVILNLDAYKGVVFTGKVSKIYPKKDERNQTFKVEAIFNEAPKKLYPGLSGEANIIIAKKQNALTIPKEYLIENNKVKTDDGFVTITLGLQNLEYVEVLSGITKDTYIYKTEK</sequence>
<dbReference type="SUPFAM" id="SSF111369">
    <property type="entry name" value="HlyD-like secretion proteins"/>
    <property type="match status" value="1"/>
</dbReference>
<dbReference type="AlphaFoldDB" id="A0A1B8TXG3"/>
<keyword evidence="3" id="KW-1185">Reference proteome</keyword>
<dbReference type="Gene3D" id="2.40.30.170">
    <property type="match status" value="1"/>
</dbReference>
<dbReference type="KEGG" id="pob:LPB03_04860"/>
<dbReference type="Proteomes" id="UP000092584">
    <property type="component" value="Unassembled WGS sequence"/>
</dbReference>
<protein>
    <submittedName>
        <fullName evidence="2">Efflux transporter periplasmic adaptor subunit</fullName>
    </submittedName>
</protein>
<dbReference type="PROSITE" id="PS51257">
    <property type="entry name" value="PROKAR_LIPOPROTEIN"/>
    <property type="match status" value="1"/>
</dbReference>
<proteinExistence type="predicted"/>
<dbReference type="GO" id="GO:0015562">
    <property type="term" value="F:efflux transmembrane transporter activity"/>
    <property type="evidence" value="ECO:0007669"/>
    <property type="project" value="TreeGrafter"/>
</dbReference>
<organism evidence="2 3">
    <name type="scientific">Polaribacter vadi</name>
    <dbReference type="NCBI Taxonomy" id="1774273"/>
    <lineage>
        <taxon>Bacteria</taxon>
        <taxon>Pseudomonadati</taxon>
        <taxon>Bacteroidota</taxon>
        <taxon>Flavobacteriia</taxon>
        <taxon>Flavobacteriales</taxon>
        <taxon>Flavobacteriaceae</taxon>
    </lineage>
</organism>
<evidence type="ECO:0000313" key="3">
    <source>
        <dbReference type="Proteomes" id="UP000092584"/>
    </source>
</evidence>
<dbReference type="PANTHER" id="PTHR30469:SF33">
    <property type="entry name" value="SLR1207 PROTEIN"/>
    <property type="match status" value="1"/>
</dbReference>
<dbReference type="InterPro" id="IPR058792">
    <property type="entry name" value="Beta-barrel_RND_2"/>
</dbReference>
<accession>A0A1B8TXG3</accession>
<dbReference type="STRING" id="1774273.LPB03_04860"/>
<feature type="domain" description="CusB-like beta-barrel" evidence="1">
    <location>
        <begin position="232"/>
        <end position="301"/>
    </location>
</feature>
<dbReference type="EMBL" id="LSFM01000022">
    <property type="protein sequence ID" value="OBY64254.1"/>
    <property type="molecule type" value="Genomic_DNA"/>
</dbReference>
<gene>
    <name evidence="2" type="ORF">LPB3_07635</name>
</gene>
<reference evidence="3" key="1">
    <citation type="submission" date="2016-02" db="EMBL/GenBank/DDBJ databases">
        <authorList>
            <person name="Shin S.-K."/>
            <person name="Yi H."/>
            <person name="Kim E."/>
        </authorList>
    </citation>
    <scope>NUCLEOTIDE SEQUENCE [LARGE SCALE GENOMIC DNA]</scope>
    <source>
        <strain evidence="3">LPB0003</strain>
    </source>
</reference>
<dbReference type="OrthoDB" id="869610at2"/>
<name>A0A1B8TXG3_9FLAO</name>